<dbReference type="AlphaFoldDB" id="A0A1Y6D5W4"/>
<dbReference type="Proteomes" id="UP000192923">
    <property type="component" value="Unassembled WGS sequence"/>
</dbReference>
<name>A0A1Y6D5W4_9GAMM</name>
<dbReference type="EMBL" id="FXAM01000001">
    <property type="protein sequence ID" value="SMF95325.1"/>
    <property type="molecule type" value="Genomic_DNA"/>
</dbReference>
<proteinExistence type="predicted"/>
<gene>
    <name evidence="1" type="ORF">SAMN02949497_2685</name>
</gene>
<dbReference type="RefSeq" id="WP_085213451.1">
    <property type="nucleotide sequence ID" value="NZ_FXAM01000001.1"/>
</dbReference>
<keyword evidence="2" id="KW-1185">Reference proteome</keyword>
<protein>
    <submittedName>
        <fullName evidence="1">Uncharacterized protein</fullName>
    </submittedName>
</protein>
<organism evidence="1 2">
    <name type="scientific">Methylomagnum ishizawai</name>
    <dbReference type="NCBI Taxonomy" id="1760988"/>
    <lineage>
        <taxon>Bacteria</taxon>
        <taxon>Pseudomonadati</taxon>
        <taxon>Pseudomonadota</taxon>
        <taxon>Gammaproteobacteria</taxon>
        <taxon>Methylococcales</taxon>
        <taxon>Methylococcaceae</taxon>
        <taxon>Methylomagnum</taxon>
    </lineage>
</organism>
<evidence type="ECO:0000313" key="1">
    <source>
        <dbReference type="EMBL" id="SMF95325.1"/>
    </source>
</evidence>
<accession>A0A1Y6D5W4</accession>
<dbReference type="OrthoDB" id="5724405at2"/>
<evidence type="ECO:0000313" key="2">
    <source>
        <dbReference type="Proteomes" id="UP000192923"/>
    </source>
</evidence>
<sequence>MTESVSNFGSPRRVRYQIELPEAKTKALAAWLDELPLANLFHCFDAVEAVLEYFNGETAIPGAARLEMAELLNPKVALLVGQCEGHFMDAALPYHPKAEFYAGVAFRLQYGLGMAYALAAADLKPAQGWFGHGGQQTLKAVHRALQHLGLAQLRVAQQYLSLPMDYWGTWFRLYRHAEAHKLLLSRFDSPGEPDACKTPLGLFKRGLLFYLAGTRHLRQRDMARIYDLLGQWADHAEWRPEASQGWHSAEFMVYLDGDCPPSRSLPGGAPQLRGIYFLYTLGLARVMAELAEEAGTGLSGDRHPIDESVLSSVARNLEGIQKRRADRKVRDRACHCVVGLNKLIAALAPSGSDAAEAAIPVESDPSAKLARRLGLILGRDLDNEDADLRSEITLPRLMRKGGLSRDEIWTARREEEPETAGDRARVEGRIANVGVNDYCIVWPLDQVAEIKVGEVIGVSEPGQPLFIGVIRWLHCGEGRVRFGVERLTLCAEVVELLDQDMQPMARGLLLPPEPGFRGEPELLALPGKTHPGGMVRQRTGEGSRLFRAYTLLKNAASFSRFAMIALQ</sequence>
<reference evidence="1 2" key="1">
    <citation type="submission" date="2016-12" db="EMBL/GenBank/DDBJ databases">
        <authorList>
            <person name="Song W.-J."/>
            <person name="Kurnit D.M."/>
        </authorList>
    </citation>
    <scope>NUCLEOTIDE SEQUENCE [LARGE SCALE GENOMIC DNA]</scope>
    <source>
        <strain evidence="1 2">175</strain>
    </source>
</reference>
<dbReference type="STRING" id="1760988.SAMN02949497_2685"/>